<feature type="transmembrane region" description="Helical" evidence="1">
    <location>
        <begin position="116"/>
        <end position="145"/>
    </location>
</feature>
<feature type="transmembrane region" description="Helical" evidence="1">
    <location>
        <begin position="355"/>
        <end position="374"/>
    </location>
</feature>
<dbReference type="EMBL" id="FPBL01000004">
    <property type="protein sequence ID" value="SFU57899.1"/>
    <property type="molecule type" value="Genomic_DNA"/>
</dbReference>
<evidence type="ECO:0000313" key="3">
    <source>
        <dbReference type="Proteomes" id="UP000183926"/>
    </source>
</evidence>
<name>A0A1I7HBC6_9PROT</name>
<sequence length="436" mass="49119">MITATSIVGVFIFFVSLTLIVMCTQKKGYPPLISWTLLAVGLVYGLGWVAVVHSAVSRGNFLGAENIVFNQDYWLLYNLSVMFAVSGIFTGWNILRPVTSFTSKISASIFCLSYRQLMFVAWFMLITAFVFRYLYVSAFGGFLLYLEYSRAIRSGIFEVNNPWSFLQPFGHLALFSSYIFWAVRREGCKTFFNFAGFWLAFLFSVYVLYSWSGRVGFIVYLCVFLLAFIYLKRFPARVIVIGGMVGGLAALYLAYIISNVFEIKGADNFSFYVVREISFPFVSFFAQLEHGEYLYRGFMDLLFSPLYLLPSSWTTGFLEGVEQVNTLVISGAKKGDYGVTGGIPVDLITLGLMQMHIPGIFFTSVVFGVFIKLLQVFFGTVKSDSLRCILLAYAAIKISFISVFYADPSNFIAAIFPILLLILSVLFCKSLVLILR</sequence>
<gene>
    <name evidence="2" type="ORF">SAMN05216339_104202</name>
</gene>
<dbReference type="OrthoDB" id="9204520at2"/>
<organism evidence="2 3">
    <name type="scientific">Nitrosomonas eutropha</name>
    <dbReference type="NCBI Taxonomy" id="916"/>
    <lineage>
        <taxon>Bacteria</taxon>
        <taxon>Pseudomonadati</taxon>
        <taxon>Pseudomonadota</taxon>
        <taxon>Betaproteobacteria</taxon>
        <taxon>Nitrosomonadales</taxon>
        <taxon>Nitrosomonadaceae</taxon>
        <taxon>Nitrosomonas</taxon>
    </lineage>
</organism>
<keyword evidence="1" id="KW-0812">Transmembrane</keyword>
<feature type="transmembrane region" description="Helical" evidence="1">
    <location>
        <begin position="386"/>
        <end position="405"/>
    </location>
</feature>
<dbReference type="AlphaFoldDB" id="A0A1I7HBC6"/>
<feature type="transmembrane region" description="Helical" evidence="1">
    <location>
        <begin position="238"/>
        <end position="257"/>
    </location>
</feature>
<keyword evidence="1" id="KW-0472">Membrane</keyword>
<dbReference type="Proteomes" id="UP000183926">
    <property type="component" value="Unassembled WGS sequence"/>
</dbReference>
<evidence type="ECO:0008006" key="4">
    <source>
        <dbReference type="Google" id="ProtNLM"/>
    </source>
</evidence>
<evidence type="ECO:0000256" key="1">
    <source>
        <dbReference type="SAM" id="Phobius"/>
    </source>
</evidence>
<keyword evidence="1" id="KW-1133">Transmembrane helix</keyword>
<reference evidence="2 3" key="1">
    <citation type="submission" date="2016-10" db="EMBL/GenBank/DDBJ databases">
        <authorList>
            <person name="de Groot N.N."/>
        </authorList>
    </citation>
    <scope>NUCLEOTIDE SEQUENCE [LARGE SCALE GENOMIC DNA]</scope>
    <source>
        <strain evidence="2 3">Nm24</strain>
    </source>
</reference>
<feature type="transmembrane region" description="Helical" evidence="1">
    <location>
        <begin position="215"/>
        <end position="231"/>
    </location>
</feature>
<feature type="transmembrane region" description="Helical" evidence="1">
    <location>
        <begin position="411"/>
        <end position="435"/>
    </location>
</feature>
<evidence type="ECO:0000313" key="2">
    <source>
        <dbReference type="EMBL" id="SFU57899.1"/>
    </source>
</evidence>
<feature type="transmembrane region" description="Helical" evidence="1">
    <location>
        <begin position="165"/>
        <end position="183"/>
    </location>
</feature>
<protein>
    <recommendedName>
        <fullName evidence="4">Oligosaccharide repeat unit polymerase</fullName>
    </recommendedName>
</protein>
<feature type="transmembrane region" description="Helical" evidence="1">
    <location>
        <begin position="35"/>
        <end position="55"/>
    </location>
</feature>
<feature type="transmembrane region" description="Helical" evidence="1">
    <location>
        <begin position="6"/>
        <end position="23"/>
    </location>
</feature>
<accession>A0A1I7HBC6</accession>
<proteinExistence type="predicted"/>
<feature type="transmembrane region" description="Helical" evidence="1">
    <location>
        <begin position="190"/>
        <end position="209"/>
    </location>
</feature>
<feature type="transmembrane region" description="Helical" evidence="1">
    <location>
        <begin position="75"/>
        <end position="95"/>
    </location>
</feature>